<dbReference type="GeneID" id="77944099"/>
<keyword evidence="1" id="KW-0812">Transmembrane</keyword>
<dbReference type="KEGG" id="vg:77944099"/>
<organism evidence="2 3">
    <name type="scientific">Erwinia phage AH04</name>
    <dbReference type="NCBI Taxonomy" id="2869569"/>
    <lineage>
        <taxon>Viruses</taxon>
        <taxon>Duplodnaviria</taxon>
        <taxon>Heunggongvirae</taxon>
        <taxon>Uroviricota</taxon>
        <taxon>Caudoviricetes</taxon>
        <taxon>Chimalliviridae</taxon>
        <taxon>Meadowvirus</taxon>
        <taxon>Meadowvirus AH04</taxon>
    </lineage>
</organism>
<evidence type="ECO:0000313" key="2">
    <source>
        <dbReference type="EMBL" id="QZA70694.1"/>
    </source>
</evidence>
<feature type="transmembrane region" description="Helical" evidence="1">
    <location>
        <begin position="12"/>
        <end position="29"/>
    </location>
</feature>
<sequence>MGRFIVELIDQAVAMIVIITIILTFAWPFTPDGFWSTKLKYLWLGTITGLVWVFLPITIEFVRAVYKDWKVTKWK</sequence>
<reference evidence="2" key="1">
    <citation type="submission" date="2021-07" db="EMBL/GenBank/DDBJ databases">
        <authorList>
            <person name="Roth S.J."/>
            <person name="Krukonis G.P."/>
            <person name="Delesalle V.A."/>
        </authorList>
    </citation>
    <scope>NUCLEOTIDE SEQUENCE</scope>
</reference>
<feature type="transmembrane region" description="Helical" evidence="1">
    <location>
        <begin position="41"/>
        <end position="66"/>
    </location>
</feature>
<dbReference type="EMBL" id="MZ501267">
    <property type="protein sequence ID" value="QZA70694.1"/>
    <property type="molecule type" value="Genomic_DNA"/>
</dbReference>
<name>A0AAE8BQ67_9CAUD</name>
<accession>A0AAE8BQ67</accession>
<evidence type="ECO:0000256" key="1">
    <source>
        <dbReference type="SAM" id="Phobius"/>
    </source>
</evidence>
<gene>
    <name evidence="2" type="primary">219</name>
    <name evidence="2" type="ORF">AH04_219</name>
</gene>
<evidence type="ECO:0000313" key="3">
    <source>
        <dbReference type="Proteomes" id="UP000827517"/>
    </source>
</evidence>
<dbReference type="Proteomes" id="UP000827517">
    <property type="component" value="Segment"/>
</dbReference>
<keyword evidence="3" id="KW-1185">Reference proteome</keyword>
<protein>
    <submittedName>
        <fullName evidence="2">Uncharacterized protein</fullName>
    </submittedName>
</protein>
<keyword evidence="1" id="KW-0472">Membrane</keyword>
<keyword evidence="1" id="KW-1133">Transmembrane helix</keyword>
<proteinExistence type="predicted"/>
<dbReference type="RefSeq" id="YP_010667973.1">
    <property type="nucleotide sequence ID" value="NC_070952.1"/>
</dbReference>